<proteinExistence type="predicted"/>
<feature type="region of interest" description="Disordered" evidence="1">
    <location>
        <begin position="363"/>
        <end position="511"/>
    </location>
</feature>
<reference evidence="3" key="2">
    <citation type="journal article" date="2019" name="IMA Fungus">
        <title>Genome sequencing and comparison of five Tilletia species to identify candidate genes for the detection of regulated species infecting wheat.</title>
        <authorList>
            <person name="Nguyen H.D.T."/>
            <person name="Sultana T."/>
            <person name="Kesanakurti P."/>
            <person name="Hambleton S."/>
        </authorList>
    </citation>
    <scope>NUCLEOTIDE SEQUENCE</scope>
    <source>
        <strain evidence="3">DAOMC 238032</strain>
    </source>
</reference>
<feature type="compositionally biased region" description="Basic and acidic residues" evidence="1">
    <location>
        <begin position="377"/>
        <end position="390"/>
    </location>
</feature>
<feature type="compositionally biased region" description="Acidic residues" evidence="1">
    <location>
        <begin position="272"/>
        <end position="281"/>
    </location>
</feature>
<evidence type="ECO:0000313" key="3">
    <source>
        <dbReference type="EMBL" id="KAE8265383.1"/>
    </source>
</evidence>
<evidence type="ECO:0000313" key="5">
    <source>
        <dbReference type="Proteomes" id="UP000836402"/>
    </source>
</evidence>
<feature type="region of interest" description="Disordered" evidence="1">
    <location>
        <begin position="257"/>
        <end position="313"/>
    </location>
</feature>
<dbReference type="Proteomes" id="UP000836402">
    <property type="component" value="Unassembled WGS sequence"/>
</dbReference>
<name>A0A177VHA5_9BASI</name>
<comment type="caution">
    <text evidence="3">The sequence shown here is derived from an EMBL/GenBank/DDBJ whole genome shotgun (WGS) entry which is preliminary data.</text>
</comment>
<evidence type="ECO:0000313" key="2">
    <source>
        <dbReference type="EMBL" id="CAD6924086.1"/>
    </source>
</evidence>
<gene>
    <name evidence="3" type="ORF">A4X03_0g311</name>
    <name evidence="2" type="ORF">JKIAZH3_G7014</name>
</gene>
<dbReference type="EMBL" id="LWDD02000016">
    <property type="protein sequence ID" value="KAE8265383.1"/>
    <property type="molecule type" value="Genomic_DNA"/>
</dbReference>
<reference evidence="3" key="1">
    <citation type="submission" date="2016-04" db="EMBL/GenBank/DDBJ databases">
        <authorList>
            <person name="Nguyen H.D."/>
            <person name="Kesanakurti P."/>
            <person name="Cullis J."/>
            <person name="Levesque C.A."/>
            <person name="Hambleton S."/>
        </authorList>
    </citation>
    <scope>NUCLEOTIDE SEQUENCE</scope>
    <source>
        <strain evidence="3">DAOMC 238032</strain>
    </source>
</reference>
<evidence type="ECO:0000256" key="1">
    <source>
        <dbReference type="SAM" id="MobiDB-lite"/>
    </source>
</evidence>
<dbReference type="EMBL" id="CAJHJG010002851">
    <property type="protein sequence ID" value="CAD6924086.1"/>
    <property type="molecule type" value="Genomic_DNA"/>
</dbReference>
<feature type="compositionally biased region" description="Basic and acidic residues" evidence="1">
    <location>
        <begin position="489"/>
        <end position="508"/>
    </location>
</feature>
<dbReference type="AlphaFoldDB" id="A0A177VHA5"/>
<evidence type="ECO:0000313" key="4">
    <source>
        <dbReference type="Proteomes" id="UP000077671"/>
    </source>
</evidence>
<protein>
    <submittedName>
        <fullName evidence="3">Uncharacterized protein</fullName>
    </submittedName>
</protein>
<feature type="compositionally biased region" description="Polar residues" evidence="1">
    <location>
        <begin position="8"/>
        <end position="19"/>
    </location>
</feature>
<sequence>MILDTHAARSTTLNTNVATQEKKSKGNCRSPILESVPVAQGTLASSALMRYSACEDFERAHQANSLTHCTSVIHELSENGHTTTFDILSRAANTLTHPTTWASNVMSLVSPTPTSENNLSISAATAPSTAMAAPPVPSVTCITPPMLTITEYNAFTDVTMTRRLSLTELSQPPYAPWPPRQTRAAFCGHAAACVSRTITAGEADPLRFMLPWVMDKRFMFPLPLDHQGRASFRSGRWWSRRNLGYEHIRPTPVHFVMRKKSTSSSTQAPAPLEDEEEEDSSNEWMSVENDVGDETLPSEPRRQGTLPAPAAGSSIMTIREAALAMARAGHERVVARRNSIPPAQVDLISSSQTHPDHVFAHVTDSDSDVDMDGDEAIGNHKGETDAEHRAQLQCHRSSPRRSYSPNRIPSIRGRSSSLRRVAVSADDHATPSNTSTDDLSSTASSPNRRIFAQRWHLASSSPGSTRSREQSLDGGSSQDSDDSDDSLGMDDHPEGASDHSSETSKDSLDSDDLDCSMTDIAAALSSKNGRCQLLGTVLEVEDGEDLMGNTDVKAGKKGPLRPGVFRPASFFIVDSPDQEVENRIRLNSSLELLHRTQAIENLQSHSKMPNMHTTAAMHASPGAVKEPSTSADVRAVKPSPFAAAVLARPIPKVHMSGLHGSVLLRRPGSLSATAAAPPLRTVFLDTTSIMDWEPQAF</sequence>
<feature type="compositionally biased region" description="Acidic residues" evidence="1">
    <location>
        <begin position="479"/>
        <end position="488"/>
    </location>
</feature>
<organism evidence="3 4">
    <name type="scientific">Tilletia caries</name>
    <name type="common">wheat bunt fungus</name>
    <dbReference type="NCBI Taxonomy" id="13290"/>
    <lineage>
        <taxon>Eukaryota</taxon>
        <taxon>Fungi</taxon>
        <taxon>Dikarya</taxon>
        <taxon>Basidiomycota</taxon>
        <taxon>Ustilaginomycotina</taxon>
        <taxon>Exobasidiomycetes</taxon>
        <taxon>Tilletiales</taxon>
        <taxon>Tilletiaceae</taxon>
        <taxon>Tilletia</taxon>
    </lineage>
</organism>
<keyword evidence="5" id="KW-1185">Reference proteome</keyword>
<feature type="compositionally biased region" description="Acidic residues" evidence="1">
    <location>
        <begin position="365"/>
        <end position="375"/>
    </location>
</feature>
<feature type="region of interest" description="Disordered" evidence="1">
    <location>
        <begin position="1"/>
        <end position="28"/>
    </location>
</feature>
<feature type="compositionally biased region" description="Low complexity" evidence="1">
    <location>
        <begin position="400"/>
        <end position="446"/>
    </location>
</feature>
<reference evidence="2" key="3">
    <citation type="submission" date="2020-10" db="EMBL/GenBank/DDBJ databases">
        <authorList>
            <person name="Sedaghatjoo S."/>
        </authorList>
    </citation>
    <scope>NUCLEOTIDE SEQUENCE</scope>
    <source>
        <strain evidence="2">AZH3</strain>
    </source>
</reference>
<dbReference type="Proteomes" id="UP000077671">
    <property type="component" value="Unassembled WGS sequence"/>
</dbReference>
<accession>A0A177VHA5</accession>